<dbReference type="PATRIC" id="fig|265726.11.peg.2557"/>
<comment type="cofactor">
    <cofactor evidence="9">
        <name>Zn(2+)</name>
        <dbReference type="ChEBI" id="CHEBI:29105"/>
    </cofactor>
    <text evidence="9">Binds 1 zinc ion per subunit.</text>
</comment>
<reference evidence="11 12" key="1">
    <citation type="submission" date="2014-12" db="EMBL/GenBank/DDBJ databases">
        <title>Mercury Reductase activity and rhizosphere competence traits in the genome of root associated Photobacterium halotolerans MELD1.</title>
        <authorList>
            <person name="Mathew D.C."/>
            <person name="Huang C.-C."/>
        </authorList>
    </citation>
    <scope>NUCLEOTIDE SEQUENCE [LARGE SCALE GENOMIC DNA]</scope>
    <source>
        <strain evidence="11 12">MELD1</strain>
    </source>
</reference>
<evidence type="ECO:0000259" key="10">
    <source>
        <dbReference type="PROSITE" id="PS51462"/>
    </source>
</evidence>
<dbReference type="PRINTS" id="PR00502">
    <property type="entry name" value="NUDIXFAMILY"/>
</dbReference>
<accession>A0A0F5V826</accession>
<dbReference type="Proteomes" id="UP000033633">
    <property type="component" value="Unassembled WGS sequence"/>
</dbReference>
<evidence type="ECO:0000313" key="12">
    <source>
        <dbReference type="Proteomes" id="UP000033633"/>
    </source>
</evidence>
<organism evidence="11 12">
    <name type="scientific">Photobacterium halotolerans</name>
    <dbReference type="NCBI Taxonomy" id="265726"/>
    <lineage>
        <taxon>Bacteria</taxon>
        <taxon>Pseudomonadati</taxon>
        <taxon>Pseudomonadota</taxon>
        <taxon>Gammaproteobacteria</taxon>
        <taxon>Vibrionales</taxon>
        <taxon>Vibrionaceae</taxon>
        <taxon>Photobacterium</taxon>
    </lineage>
</organism>
<dbReference type="HAMAP" id="MF_00297">
    <property type="entry name" value="Nudix_NudC"/>
    <property type="match status" value="1"/>
</dbReference>
<dbReference type="EC" id="3.6.1.-" evidence="9"/>
<dbReference type="GO" id="GO:0019677">
    <property type="term" value="P:NAD+ catabolic process"/>
    <property type="evidence" value="ECO:0007669"/>
    <property type="project" value="TreeGrafter"/>
</dbReference>
<feature type="binding site" evidence="9">
    <location>
        <position position="224"/>
    </location>
    <ligand>
        <name>a divalent metal cation</name>
        <dbReference type="ChEBI" id="CHEBI:60240"/>
        <label>3</label>
    </ligand>
</feature>
<dbReference type="Gene3D" id="3.90.79.20">
    <property type="match status" value="1"/>
</dbReference>
<evidence type="ECO:0000256" key="7">
    <source>
        <dbReference type="ARBA" id="ARBA00023211"/>
    </source>
</evidence>
<dbReference type="InterPro" id="IPR015797">
    <property type="entry name" value="NUDIX_hydrolase-like_dom_sf"/>
</dbReference>
<dbReference type="InterPro" id="IPR000086">
    <property type="entry name" value="NUDIX_hydrolase_dom"/>
</dbReference>
<dbReference type="STRING" id="265726.KY46_18765"/>
<feature type="binding site" evidence="9">
    <location>
        <position position="74"/>
    </location>
    <ligand>
        <name>substrate</name>
    </ligand>
</feature>
<dbReference type="SUPFAM" id="SSF55811">
    <property type="entry name" value="Nudix"/>
    <property type="match status" value="2"/>
</dbReference>
<dbReference type="GO" id="GO:0035529">
    <property type="term" value="F:NADH pyrophosphatase activity"/>
    <property type="evidence" value="ECO:0007669"/>
    <property type="project" value="RHEA"/>
</dbReference>
<feature type="binding site" evidence="9">
    <location>
        <position position="183"/>
    </location>
    <ligand>
        <name>a divalent metal cation</name>
        <dbReference type="ChEBI" id="CHEBI:60240"/>
        <label>3</label>
    </ligand>
</feature>
<evidence type="ECO:0000313" key="11">
    <source>
        <dbReference type="EMBL" id="KKC98335.1"/>
    </source>
</evidence>
<feature type="short sequence motif" description="Nudix box" evidence="9">
    <location>
        <begin position="164"/>
        <end position="185"/>
    </location>
</feature>
<comment type="cofactor">
    <cofactor evidence="9">
        <name>Mg(2+)</name>
        <dbReference type="ChEBI" id="CHEBI:18420"/>
    </cofactor>
    <cofactor evidence="9">
        <name>Mn(2+)</name>
        <dbReference type="ChEBI" id="CHEBI:29035"/>
    </cofactor>
    <text evidence="9">Divalent metal cations. Mg(2+) or Mn(2+).</text>
</comment>
<dbReference type="InterPro" id="IPR022925">
    <property type="entry name" value="RNA_Hydrolase_NudC"/>
</dbReference>
<dbReference type="CDD" id="cd03429">
    <property type="entry name" value="NUDIX_NADH_pyrophosphatase_Nudt13"/>
    <property type="match status" value="1"/>
</dbReference>
<keyword evidence="3 9" id="KW-0378">Hydrolase</keyword>
<dbReference type="GO" id="GO:0006742">
    <property type="term" value="P:NADP+ catabolic process"/>
    <property type="evidence" value="ECO:0007669"/>
    <property type="project" value="TreeGrafter"/>
</dbReference>
<dbReference type="FunFam" id="3.90.79.10:FF:000004">
    <property type="entry name" value="NADH pyrophosphatase"/>
    <property type="match status" value="1"/>
</dbReference>
<evidence type="ECO:0000256" key="1">
    <source>
        <dbReference type="ARBA" id="ARBA00009595"/>
    </source>
</evidence>
<comment type="catalytic activity">
    <reaction evidence="8">
        <text>a 5'-end NAD(+)-phospho-ribonucleoside in mRNA + H2O = a 5'-end phospho-adenosine-phospho-ribonucleoside in mRNA + beta-nicotinamide D-ribonucleotide + 2 H(+)</text>
        <dbReference type="Rhea" id="RHEA:60876"/>
        <dbReference type="Rhea" id="RHEA-COMP:15698"/>
        <dbReference type="Rhea" id="RHEA-COMP:15719"/>
        <dbReference type="ChEBI" id="CHEBI:14649"/>
        <dbReference type="ChEBI" id="CHEBI:15377"/>
        <dbReference type="ChEBI" id="CHEBI:15378"/>
        <dbReference type="ChEBI" id="CHEBI:144029"/>
        <dbReference type="ChEBI" id="CHEBI:144051"/>
    </reaction>
    <physiologicalReaction direction="left-to-right" evidence="8">
        <dbReference type="Rhea" id="RHEA:60877"/>
    </physiologicalReaction>
</comment>
<feature type="binding site" evidence="9">
    <location>
        <position position="103"/>
    </location>
    <ligand>
        <name>Zn(2+)</name>
        <dbReference type="ChEBI" id="CHEBI:29105"/>
    </ligand>
</feature>
<dbReference type="Gene3D" id="3.90.79.10">
    <property type="entry name" value="Nucleoside Triphosphate Pyrophosphohydrolase"/>
    <property type="match status" value="1"/>
</dbReference>
<comment type="catalytic activity">
    <reaction evidence="9">
        <text>NAD(+) + H2O = beta-nicotinamide D-ribonucleotide + AMP + 2 H(+)</text>
        <dbReference type="Rhea" id="RHEA:11800"/>
        <dbReference type="ChEBI" id="CHEBI:14649"/>
        <dbReference type="ChEBI" id="CHEBI:15377"/>
        <dbReference type="ChEBI" id="CHEBI:15378"/>
        <dbReference type="ChEBI" id="CHEBI:57540"/>
        <dbReference type="ChEBI" id="CHEBI:456215"/>
        <dbReference type="EC" id="3.6.1.22"/>
    </reaction>
</comment>
<dbReference type="AlphaFoldDB" id="A0A0F5V826"/>
<sequence>MEKSLMSKKQEHSYWCVIRDRRIYLEGGKLPLTLEGFTELDLAGSKTIGFHQGCPVKWLEDPDLLADKNFYSLRELLHEPEDLFALAGKAMQLSYMQETQRFCSACGGKTTLADGGQAMHCLTCKTDHYPRISPCIIVAVKKDDCILLAQHPRHKNGMYTVIAGFVEAGETLEQCVAREVKEETGIEVTHIRYFDSQPWAFPSNLMMGFLAEHHSGAIRPDYEELVDARWFQHDQLPQIAPPGTIAYRLIQATCAAIRQEAAIRSDGVQ</sequence>
<keyword evidence="5 9" id="KW-0460">Magnesium</keyword>
<comment type="function">
    <text evidence="9">mRNA decapping enzyme that specifically removes the nicotinamide adenine dinucleotide (NAD) cap from a subset of mRNAs by hydrolyzing the diphosphate linkage to produce nicotinamide mononucleotide (NMN) and 5' monophosphate mRNA. The NAD-cap is present at the 5'-end of some mRNAs and stabilizes RNA against 5'-processing. Has preference for mRNAs with a 5'-end purine. Catalyzes the hydrolysis of a broad range of dinucleotide pyrophosphates.</text>
</comment>
<keyword evidence="6 9" id="KW-0520">NAD</keyword>
<dbReference type="GO" id="GO:0000210">
    <property type="term" value="F:NAD+ diphosphatase activity"/>
    <property type="evidence" value="ECO:0007669"/>
    <property type="project" value="UniProtKB-UniRule"/>
</dbReference>
<keyword evidence="4 9" id="KW-0862">Zinc</keyword>
<protein>
    <recommendedName>
        <fullName evidence="9">NAD-capped RNA hydrolase NudC</fullName>
        <shortName evidence="9">DeNADding enzyme NudC</shortName>
        <ecNumber evidence="9">3.6.1.-</ecNumber>
    </recommendedName>
    <alternativeName>
        <fullName evidence="9">NADH pyrophosphatase</fullName>
        <ecNumber evidence="9">3.6.1.22</ecNumber>
    </alternativeName>
</protein>
<comment type="similarity">
    <text evidence="1 9">Belongs to the Nudix hydrolase family. NudC subfamily.</text>
</comment>
<feature type="binding site" evidence="9">
    <location>
        <position position="124"/>
    </location>
    <ligand>
        <name>Zn(2+)</name>
        <dbReference type="ChEBI" id="CHEBI:29105"/>
    </ligand>
</feature>
<feature type="binding site" evidence="9">
    <location>
        <position position="246"/>
    </location>
    <ligand>
        <name>substrate</name>
    </ligand>
</feature>
<feature type="binding site" evidence="9">
    <location>
        <position position="183"/>
    </location>
    <ligand>
        <name>a divalent metal cation</name>
        <dbReference type="ChEBI" id="CHEBI:60240"/>
        <label>1</label>
    </ligand>
</feature>
<keyword evidence="12" id="KW-1185">Reference proteome</keyword>
<comment type="catalytic activity">
    <reaction evidence="9">
        <text>NADH + H2O = reduced beta-nicotinamide D-ribonucleotide + AMP + 2 H(+)</text>
        <dbReference type="Rhea" id="RHEA:48868"/>
        <dbReference type="ChEBI" id="CHEBI:15377"/>
        <dbReference type="ChEBI" id="CHEBI:15378"/>
        <dbReference type="ChEBI" id="CHEBI:57945"/>
        <dbReference type="ChEBI" id="CHEBI:90832"/>
        <dbReference type="ChEBI" id="CHEBI:456215"/>
        <dbReference type="EC" id="3.6.1.22"/>
    </reaction>
</comment>
<gene>
    <name evidence="9" type="primary">nudC</name>
    <name evidence="11" type="ORF">KY46_18765</name>
</gene>
<feature type="binding site" evidence="9">
    <location>
        <begin position="197"/>
        <end position="204"/>
    </location>
    <ligand>
        <name>substrate</name>
    </ligand>
</feature>
<feature type="binding site" evidence="9">
    <location>
        <position position="179"/>
    </location>
    <ligand>
        <name>a divalent metal cation</name>
        <dbReference type="ChEBI" id="CHEBI:60240"/>
        <label>3</label>
    </ligand>
</feature>
<evidence type="ECO:0000256" key="3">
    <source>
        <dbReference type="ARBA" id="ARBA00022801"/>
    </source>
</evidence>
<name>A0A0F5V826_9GAMM</name>
<dbReference type="Pfam" id="PF00293">
    <property type="entry name" value="NUDIX"/>
    <property type="match status" value="1"/>
</dbReference>
<dbReference type="PROSITE" id="PS51462">
    <property type="entry name" value="NUDIX"/>
    <property type="match status" value="1"/>
</dbReference>
<evidence type="ECO:0000256" key="9">
    <source>
        <dbReference type="HAMAP-Rule" id="MF_00297"/>
    </source>
</evidence>
<feature type="binding site" evidence="9">
    <location>
        <position position="129"/>
    </location>
    <ligand>
        <name>substrate</name>
    </ligand>
</feature>
<comment type="subunit">
    <text evidence="9">Homodimer.</text>
</comment>
<dbReference type="GO" id="GO:0000287">
    <property type="term" value="F:magnesium ion binding"/>
    <property type="evidence" value="ECO:0007669"/>
    <property type="project" value="UniProtKB-UniRule"/>
</dbReference>
<dbReference type="GO" id="GO:0110153">
    <property type="term" value="F:RNA NAD-cap (NMN-forming) hydrolase activity"/>
    <property type="evidence" value="ECO:0007669"/>
    <property type="project" value="RHEA"/>
</dbReference>
<dbReference type="NCBIfam" id="NF001299">
    <property type="entry name" value="PRK00241.1"/>
    <property type="match status" value="1"/>
</dbReference>
<feature type="binding site" evidence="9">
    <location>
        <position position="163"/>
    </location>
    <ligand>
        <name>a divalent metal cation</name>
        <dbReference type="ChEBI" id="CHEBI:60240"/>
        <label>1</label>
    </ligand>
</feature>
<feature type="binding site" evidence="9">
    <location>
        <position position="224"/>
    </location>
    <ligand>
        <name>a divalent metal cation</name>
        <dbReference type="ChEBI" id="CHEBI:60240"/>
        <label>1</label>
    </ligand>
</feature>
<dbReference type="OrthoDB" id="9791656at2"/>
<dbReference type="PANTHER" id="PTHR42904">
    <property type="entry name" value="NUDIX HYDROLASE, NUDC SUBFAMILY"/>
    <property type="match status" value="1"/>
</dbReference>
<feature type="binding site" evidence="9">
    <location>
        <position position="106"/>
    </location>
    <ligand>
        <name>Zn(2+)</name>
        <dbReference type="ChEBI" id="CHEBI:29105"/>
    </ligand>
</feature>
<feature type="domain" description="Nudix hydrolase" evidence="10">
    <location>
        <begin position="130"/>
        <end position="253"/>
    </location>
</feature>
<feature type="binding site" evidence="9">
    <location>
        <position position="121"/>
    </location>
    <ligand>
        <name>Zn(2+)</name>
        <dbReference type="ChEBI" id="CHEBI:29105"/>
    </ligand>
</feature>
<dbReference type="InterPro" id="IPR020476">
    <property type="entry name" value="Nudix_hydrolase"/>
</dbReference>
<dbReference type="GO" id="GO:0008270">
    <property type="term" value="F:zinc ion binding"/>
    <property type="evidence" value="ECO:0007669"/>
    <property type="project" value="UniProtKB-UniRule"/>
</dbReference>
<dbReference type="Pfam" id="PF09297">
    <property type="entry name" value="Zn_ribbon_NUD"/>
    <property type="match status" value="1"/>
</dbReference>
<dbReference type="GO" id="GO:0030145">
    <property type="term" value="F:manganese ion binding"/>
    <property type="evidence" value="ECO:0007669"/>
    <property type="project" value="UniProtKB-UniRule"/>
</dbReference>
<dbReference type="PANTHER" id="PTHR42904:SF6">
    <property type="entry name" value="NAD-CAPPED RNA HYDROLASE NUDT12"/>
    <property type="match status" value="1"/>
</dbReference>
<dbReference type="InterPro" id="IPR050241">
    <property type="entry name" value="NAD-cap_RNA_hydrolase_NudC"/>
</dbReference>
<dbReference type="PROSITE" id="PS00893">
    <property type="entry name" value="NUDIX_BOX"/>
    <property type="match status" value="1"/>
</dbReference>
<comment type="caution">
    <text evidence="11">The sequence shown here is derived from an EMBL/GenBank/DDBJ whole genome shotgun (WGS) entry which is preliminary data.</text>
</comment>
<dbReference type="GO" id="GO:0005829">
    <property type="term" value="C:cytosol"/>
    <property type="evidence" value="ECO:0007669"/>
    <property type="project" value="TreeGrafter"/>
</dbReference>
<keyword evidence="2 9" id="KW-0479">Metal-binding</keyword>
<keyword evidence="7 9" id="KW-0464">Manganese</keyword>
<evidence type="ECO:0000256" key="4">
    <source>
        <dbReference type="ARBA" id="ARBA00022833"/>
    </source>
</evidence>
<dbReference type="EC" id="3.6.1.22" evidence="9"/>
<dbReference type="InterPro" id="IPR049734">
    <property type="entry name" value="NudC-like_C"/>
</dbReference>
<proteinExistence type="inferred from homology"/>
<dbReference type="InterPro" id="IPR020084">
    <property type="entry name" value="NUDIX_hydrolase_CS"/>
</dbReference>
<feature type="binding site" evidence="9">
    <location>
        <position position="179"/>
    </location>
    <ligand>
        <name>a divalent metal cation</name>
        <dbReference type="ChEBI" id="CHEBI:60240"/>
        <label>2</label>
    </ligand>
</feature>
<evidence type="ECO:0000256" key="8">
    <source>
        <dbReference type="ARBA" id="ARBA00023679"/>
    </source>
</evidence>
<comment type="caution">
    <text evidence="9">Lacks conserved residue(s) required for the propagation of feature annotation.</text>
</comment>
<dbReference type="EMBL" id="JWYV01000021">
    <property type="protein sequence ID" value="KKC98335.1"/>
    <property type="molecule type" value="Genomic_DNA"/>
</dbReference>
<dbReference type="InterPro" id="IPR015376">
    <property type="entry name" value="Znr_NADH_PPase"/>
</dbReference>
<evidence type="ECO:0000256" key="2">
    <source>
        <dbReference type="ARBA" id="ARBA00022723"/>
    </source>
</evidence>
<evidence type="ECO:0000256" key="6">
    <source>
        <dbReference type="ARBA" id="ARBA00023027"/>
    </source>
</evidence>
<evidence type="ECO:0000256" key="5">
    <source>
        <dbReference type="ARBA" id="ARBA00022842"/>
    </source>
</evidence>